<dbReference type="SUPFAM" id="SSF88688">
    <property type="entry name" value="Families 57/38 glycoside transferase middle domain"/>
    <property type="match status" value="1"/>
</dbReference>
<dbReference type="SUPFAM" id="SSF88713">
    <property type="entry name" value="Glycoside hydrolase/deacetylase"/>
    <property type="match status" value="1"/>
</dbReference>
<evidence type="ECO:0000256" key="4">
    <source>
        <dbReference type="PIRSR" id="PIRSR640042-2"/>
    </source>
</evidence>
<dbReference type="InterPro" id="IPR015293">
    <property type="entry name" value="BE_C"/>
</dbReference>
<dbReference type="GO" id="GO:0005576">
    <property type="term" value="C:extracellular region"/>
    <property type="evidence" value="ECO:0007669"/>
    <property type="project" value="TreeGrafter"/>
</dbReference>
<feature type="domain" description="Glycosyltransferase subfamily 4-like N-terminal" evidence="9">
    <location>
        <begin position="554"/>
        <end position="726"/>
    </location>
</feature>
<feature type="domain" description="1,4-alpha-glucan branching enzyme C-terminal" evidence="8">
    <location>
        <begin position="417"/>
        <end position="517"/>
    </location>
</feature>
<dbReference type="Pfam" id="PF00534">
    <property type="entry name" value="Glycos_transf_1"/>
    <property type="match status" value="1"/>
</dbReference>
<feature type="binding site" evidence="4">
    <location>
        <position position="397"/>
    </location>
    <ligand>
        <name>substrate</name>
    </ligand>
</feature>
<dbReference type="Pfam" id="PF13439">
    <property type="entry name" value="Glyco_transf_4"/>
    <property type="match status" value="1"/>
</dbReference>
<dbReference type="Pfam" id="PF03065">
    <property type="entry name" value="Glyco_hydro_57"/>
    <property type="match status" value="1"/>
</dbReference>
<dbReference type="Gene3D" id="3.20.110.10">
    <property type="entry name" value="Glycoside hydrolase 38, N terminal domain"/>
    <property type="match status" value="1"/>
</dbReference>
<dbReference type="Pfam" id="PF09210">
    <property type="entry name" value="BE_C"/>
    <property type="match status" value="1"/>
</dbReference>
<evidence type="ECO:0000256" key="2">
    <source>
        <dbReference type="ARBA" id="ARBA00023277"/>
    </source>
</evidence>
<keyword evidence="11" id="KW-1185">Reference proteome</keyword>
<evidence type="ECO:0000313" key="11">
    <source>
        <dbReference type="Proteomes" id="UP000075806"/>
    </source>
</evidence>
<dbReference type="Gene3D" id="3.40.50.2000">
    <property type="entry name" value="Glycogen Phosphorylase B"/>
    <property type="match status" value="2"/>
</dbReference>
<keyword evidence="10" id="KW-0808">Transferase</keyword>
<evidence type="ECO:0000259" key="8">
    <source>
        <dbReference type="Pfam" id="PF09210"/>
    </source>
</evidence>
<dbReference type="AlphaFoldDB" id="A0A162E936"/>
<dbReference type="InterPro" id="IPR027291">
    <property type="entry name" value="Glyco_hydro_38_N_sf"/>
</dbReference>
<dbReference type="InterPro" id="IPR037090">
    <property type="entry name" value="57_glycoside_trans_central"/>
</dbReference>
<feature type="active site" description="Proton donor" evidence="3">
    <location>
        <position position="345"/>
    </location>
</feature>
<dbReference type="CDD" id="cd03801">
    <property type="entry name" value="GT4_PimA-like"/>
    <property type="match status" value="1"/>
</dbReference>
<dbReference type="Proteomes" id="UP000075806">
    <property type="component" value="Unassembled WGS sequence"/>
</dbReference>
<feature type="active site" description="Nucleophile" evidence="3">
    <location>
        <position position="183"/>
    </location>
</feature>
<name>A0A162E936_9BACI</name>
<dbReference type="InterPro" id="IPR040042">
    <property type="entry name" value="Branching_enz_MT3115-like"/>
</dbReference>
<dbReference type="InterPro" id="IPR028995">
    <property type="entry name" value="Glyco_hydro_57/38_cen_sf"/>
</dbReference>
<dbReference type="Gene3D" id="1.20.1430.10">
    <property type="entry name" value="Families 57/38 glycoside transferase, middle domain"/>
    <property type="match status" value="1"/>
</dbReference>
<dbReference type="PANTHER" id="PTHR41695:SF1">
    <property type="entry name" value="1,4-ALPHA-GLUCAN BRANCHING ENZYME TK1436"/>
    <property type="match status" value="1"/>
</dbReference>
<dbReference type="RefSeq" id="WP_061948402.1">
    <property type="nucleotide sequence ID" value="NZ_LTAO01000012.1"/>
</dbReference>
<reference evidence="10" key="1">
    <citation type="submission" date="2016-02" db="EMBL/GenBank/DDBJ databases">
        <title>Genome sequence of Bacillus trypoxylicola KCTC 13244(T).</title>
        <authorList>
            <person name="Jeong H."/>
            <person name="Park S.-H."/>
            <person name="Choi S.-K."/>
        </authorList>
    </citation>
    <scope>NUCLEOTIDE SEQUENCE [LARGE SCALE GENOMIC DNA]</scope>
    <source>
        <strain evidence="10">KCTC 13244</strain>
    </source>
</reference>
<dbReference type="CDD" id="cd10792">
    <property type="entry name" value="GH57N_AmyC_like"/>
    <property type="match status" value="1"/>
</dbReference>
<dbReference type="InterPro" id="IPR011330">
    <property type="entry name" value="Glyco_hydro/deAcase_b/a-brl"/>
</dbReference>
<evidence type="ECO:0000259" key="6">
    <source>
        <dbReference type="Pfam" id="PF00534"/>
    </source>
</evidence>
<evidence type="ECO:0000256" key="1">
    <source>
        <dbReference type="ARBA" id="ARBA00006821"/>
    </source>
</evidence>
<dbReference type="PANTHER" id="PTHR41695">
    <property type="entry name" value="1,4-ALPHA-GLUCAN BRANCHING ENZYME RV3031-RELATED"/>
    <property type="match status" value="1"/>
</dbReference>
<evidence type="ECO:0000256" key="3">
    <source>
        <dbReference type="PIRSR" id="PIRSR640042-1"/>
    </source>
</evidence>
<feature type="binding site" evidence="4">
    <location>
        <position position="252"/>
    </location>
    <ligand>
        <name>substrate</name>
    </ligand>
</feature>
<evidence type="ECO:0000256" key="5">
    <source>
        <dbReference type="RuleBase" id="RU361196"/>
    </source>
</evidence>
<accession>A0A162E936</accession>
<dbReference type="InterPro" id="IPR028098">
    <property type="entry name" value="Glyco_trans_4-like_N"/>
</dbReference>
<protein>
    <submittedName>
        <fullName evidence="10">Glycosyl transferase</fullName>
    </submittedName>
</protein>
<dbReference type="EMBL" id="LTAO01000012">
    <property type="protein sequence ID" value="KYG32076.1"/>
    <property type="molecule type" value="Genomic_DNA"/>
</dbReference>
<dbReference type="InterPro" id="IPR004300">
    <property type="entry name" value="Glyco_hydro_57_N"/>
</dbReference>
<dbReference type="InterPro" id="IPR001296">
    <property type="entry name" value="Glyco_trans_1"/>
</dbReference>
<evidence type="ECO:0000313" key="10">
    <source>
        <dbReference type="EMBL" id="KYG32076.1"/>
    </source>
</evidence>
<keyword evidence="2 5" id="KW-0119">Carbohydrate metabolism</keyword>
<proteinExistence type="inferred from homology"/>
<dbReference type="SUPFAM" id="SSF53756">
    <property type="entry name" value="UDP-Glycosyltransferase/glycogen phosphorylase"/>
    <property type="match status" value="1"/>
</dbReference>
<gene>
    <name evidence="10" type="ORF">AZF04_04710</name>
</gene>
<evidence type="ECO:0000259" key="7">
    <source>
        <dbReference type="Pfam" id="PF03065"/>
    </source>
</evidence>
<dbReference type="GO" id="GO:0003844">
    <property type="term" value="F:1,4-alpha-glucan branching enzyme activity"/>
    <property type="evidence" value="ECO:0007669"/>
    <property type="project" value="InterPro"/>
</dbReference>
<feature type="domain" description="Glycoside hydrolase family 57 N-terminal" evidence="7">
    <location>
        <begin position="8"/>
        <end position="340"/>
    </location>
</feature>
<organism evidence="10 11">
    <name type="scientific">Alkalihalobacillus trypoxylicola</name>
    <dbReference type="NCBI Taxonomy" id="519424"/>
    <lineage>
        <taxon>Bacteria</taxon>
        <taxon>Bacillati</taxon>
        <taxon>Bacillota</taxon>
        <taxon>Bacilli</taxon>
        <taxon>Bacillales</taxon>
        <taxon>Bacillaceae</taxon>
        <taxon>Alkalihalobacillus</taxon>
    </lineage>
</organism>
<evidence type="ECO:0000259" key="9">
    <source>
        <dbReference type="Pfam" id="PF13439"/>
    </source>
</evidence>
<dbReference type="GO" id="GO:0030979">
    <property type="term" value="P:alpha-glucan biosynthetic process"/>
    <property type="evidence" value="ECO:0007669"/>
    <property type="project" value="InterPro"/>
</dbReference>
<feature type="domain" description="Glycosyl transferase family 1" evidence="6">
    <location>
        <begin position="741"/>
        <end position="895"/>
    </location>
</feature>
<comment type="similarity">
    <text evidence="1 5">Belongs to the glycosyl hydrolase 57 family.</text>
</comment>
<feature type="binding site" evidence="4">
    <location>
        <position position="457"/>
    </location>
    <ligand>
        <name>substrate</name>
    </ligand>
</feature>
<comment type="caution">
    <text evidence="10">The sequence shown here is derived from an EMBL/GenBank/DDBJ whole genome shotgun (WGS) entry which is preliminary data.</text>
</comment>
<dbReference type="STRING" id="519424.AZF04_04710"/>
<feature type="binding site" evidence="4">
    <location>
        <position position="235"/>
    </location>
    <ligand>
        <name>substrate</name>
    </ligand>
</feature>
<dbReference type="OrthoDB" id="9803279at2"/>
<sequence>MKEGYFSLVLHAHLPYVCHLEEDRLEERWVFEALTETYIPLIWALESAQVKGAVTISFSPPLMEMLADQRIQERYWKHLENTEKLIKKELEHTEEKEQQRLVEFYQSRFHKIKTYFRKYNRNILNAYCDLKEKKLVTLMTSAATHAFLPYVQSEAGVRSQIREGIRCFEKHFNEKPLGFWLPECAFAPGIDKILVEEGIRYTFVDEHAILSADPKPDKDSRAPIYSPHGLVMFPRHTALSSKVWSSTFGYPGDVDYREFYRDIGYDRDWNYIKPFVHPEGIRVDTGLKFKRVTSHETEEKENYVREWAMNKVQQHSYDYIYSINEEVNKHGDQHYPPYLMVAPFDAELFGHWWFEGPEWIEALLTNGKELISFITPEEFVHRHYYDFTTSHLSFSTWGRDGYGEVWLNEKNAFLYRHYHQMERKLIQALALFSNPHHEQKRAMQQMVREWMLAVSSDWAFILDNQSASQYANERFSVHLQRFNDLQEKLYTGKLTSSYLEEMENQFPFLIEIDEQMFLSKHDQYSQKKIDYEHNPNKGKKKILMLSWEFPPMMVGGLSRHVFDLSKKLVKKGHEVHVITTHIEGYPAYERNQDIHVHRIKSYQPKAENFFDWVGSLNFAMVAAVEKLSRAITFDIIHAHDWLVCVAAKSLKKQLQKPLLVTIHATEHGRNHGIHNSLQFDINQKEWELTYEADRLIVCSRYMYKEVIDIFSLPKEKIAIIPNGVEYESLQRNEINHTHLNQTMTVFSVGRIVKEKGFETIIYAAEKIKHQNLPFTFKIAGKGPMLDYYRQLIKEKNLENYIDFLGFVTDEERNRAFLSCHAVLFPSLYEPFGIVALEGMAAGRPTIVSDTGGFADIIRHRENGLKMIPGHVDSLIDQLQTLYHDPLLRESLVEEALYEVQHQYNWGTIADQTLKEMEQCLSTNLIAKP</sequence>